<evidence type="ECO:0000256" key="5">
    <source>
        <dbReference type="RuleBase" id="RU361157"/>
    </source>
</evidence>
<name>A0A1G2B1F2_9BACT</name>
<feature type="transmembrane region" description="Helical" evidence="5">
    <location>
        <begin position="168"/>
        <end position="191"/>
    </location>
</feature>
<comment type="caution">
    <text evidence="7">The sequence shown here is derived from an EMBL/GenBank/DDBJ whole genome shotgun (WGS) entry which is preliminary data.</text>
</comment>
<comment type="subcellular location">
    <subcellularLocation>
        <location evidence="5">Cell membrane</location>
        <topology evidence="5">Multi-pass membrane protein</topology>
    </subcellularLocation>
    <subcellularLocation>
        <location evidence="1">Membrane</location>
        <topology evidence="1">Multi-pass membrane protein</topology>
    </subcellularLocation>
</comment>
<keyword evidence="5" id="KW-1003">Cell membrane</keyword>
<dbReference type="InterPro" id="IPR000412">
    <property type="entry name" value="ABC_2_transport"/>
</dbReference>
<dbReference type="InterPro" id="IPR052902">
    <property type="entry name" value="ABC-2_transporter"/>
</dbReference>
<dbReference type="PRINTS" id="PR00164">
    <property type="entry name" value="ABC2TRNSPORT"/>
</dbReference>
<evidence type="ECO:0000313" key="8">
    <source>
        <dbReference type="Proteomes" id="UP000179164"/>
    </source>
</evidence>
<keyword evidence="2 5" id="KW-0812">Transmembrane</keyword>
<dbReference type="InterPro" id="IPR047817">
    <property type="entry name" value="ABC2_TM_bact-type"/>
</dbReference>
<dbReference type="PROSITE" id="PS51012">
    <property type="entry name" value="ABC_TM2"/>
    <property type="match status" value="1"/>
</dbReference>
<dbReference type="InterPro" id="IPR013525">
    <property type="entry name" value="ABC2_TM"/>
</dbReference>
<evidence type="ECO:0000256" key="1">
    <source>
        <dbReference type="ARBA" id="ARBA00004141"/>
    </source>
</evidence>
<evidence type="ECO:0000256" key="3">
    <source>
        <dbReference type="ARBA" id="ARBA00022989"/>
    </source>
</evidence>
<feature type="transmembrane region" description="Helical" evidence="5">
    <location>
        <begin position="20"/>
        <end position="40"/>
    </location>
</feature>
<comment type="similarity">
    <text evidence="5">Belongs to the ABC-2 integral membrane protein family.</text>
</comment>
<dbReference type="EMBL" id="MHKE01000016">
    <property type="protein sequence ID" value="OGY82988.1"/>
    <property type="molecule type" value="Genomic_DNA"/>
</dbReference>
<dbReference type="GO" id="GO:0043190">
    <property type="term" value="C:ATP-binding cassette (ABC) transporter complex"/>
    <property type="evidence" value="ECO:0007669"/>
    <property type="project" value="InterPro"/>
</dbReference>
<dbReference type="AlphaFoldDB" id="A0A1G2B1F2"/>
<dbReference type="GO" id="GO:0140359">
    <property type="term" value="F:ABC-type transporter activity"/>
    <property type="evidence" value="ECO:0007669"/>
    <property type="project" value="InterPro"/>
</dbReference>
<organism evidence="7 8">
    <name type="scientific">Candidatus Kerfeldbacteria bacterium RIFCSPLOWO2_01_FULL_48_11</name>
    <dbReference type="NCBI Taxonomy" id="1798543"/>
    <lineage>
        <taxon>Bacteria</taxon>
        <taxon>Candidatus Kerfeldiibacteriota</taxon>
    </lineage>
</organism>
<sequence length="364" mass="40065">MTTRALTISAIKMFVRNRQAMFFTLFMPTIIMGIFGLIGLDKVPKIDVGVVLSNPTAQTQQFVDQMKIIEAFDVKVGAEADERAALQEGDRSIVMLLPDDLIPGGQGVPETKIVTVLKNAGKEQQAQTAISVVTQILDKTTIAVSRAPELFKLNVEDISARNVRYIDFLLPGIVALSIMQMAVFSVSFVFVDYKEKGILKRLLATPMKPYQFVTANVITRLIVAVVQSAILIAIGIIAFHTHVIGSYWLILPVLILGSIMFLGLGFTISGIAKTVEAVPAIANLIVFPMFFLGGTFFPMESMPHWLQSVVQYMPLTHFSNALREVMANGAGWAAITTDIYWMLGWAAVLIVLANFTFGFEEKRV</sequence>
<feature type="transmembrane region" description="Helical" evidence="5">
    <location>
        <begin position="212"/>
        <end position="239"/>
    </location>
</feature>
<dbReference type="PANTHER" id="PTHR43027:SF2">
    <property type="entry name" value="TRANSPORT PERMEASE PROTEIN"/>
    <property type="match status" value="1"/>
</dbReference>
<keyword evidence="3 5" id="KW-1133">Transmembrane helix</keyword>
<keyword evidence="5" id="KW-0813">Transport</keyword>
<proteinExistence type="inferred from homology"/>
<evidence type="ECO:0000256" key="2">
    <source>
        <dbReference type="ARBA" id="ARBA00022692"/>
    </source>
</evidence>
<dbReference type="PANTHER" id="PTHR43027">
    <property type="entry name" value="DOXORUBICIN RESISTANCE ABC TRANSPORTER PERMEASE PROTEIN DRRC-RELATED"/>
    <property type="match status" value="1"/>
</dbReference>
<feature type="transmembrane region" description="Helical" evidence="5">
    <location>
        <begin position="245"/>
        <end position="268"/>
    </location>
</feature>
<accession>A0A1G2B1F2</accession>
<evidence type="ECO:0000256" key="4">
    <source>
        <dbReference type="ARBA" id="ARBA00023136"/>
    </source>
</evidence>
<dbReference type="STRING" id="1798543.A2898_00490"/>
<dbReference type="Pfam" id="PF12698">
    <property type="entry name" value="ABC2_membrane_3"/>
    <property type="match status" value="1"/>
</dbReference>
<protein>
    <recommendedName>
        <fullName evidence="5">Transport permease protein</fullName>
    </recommendedName>
</protein>
<reference evidence="7 8" key="1">
    <citation type="journal article" date="2016" name="Nat. Commun.">
        <title>Thousands of microbial genomes shed light on interconnected biogeochemical processes in an aquifer system.</title>
        <authorList>
            <person name="Anantharaman K."/>
            <person name="Brown C.T."/>
            <person name="Hug L.A."/>
            <person name="Sharon I."/>
            <person name="Castelle C.J."/>
            <person name="Probst A.J."/>
            <person name="Thomas B.C."/>
            <person name="Singh A."/>
            <person name="Wilkins M.J."/>
            <person name="Karaoz U."/>
            <person name="Brodie E.L."/>
            <person name="Williams K.H."/>
            <person name="Hubbard S.S."/>
            <person name="Banfield J.F."/>
        </authorList>
    </citation>
    <scope>NUCLEOTIDE SEQUENCE [LARGE SCALE GENOMIC DNA]</scope>
</reference>
<feature type="transmembrane region" description="Helical" evidence="5">
    <location>
        <begin position="339"/>
        <end position="359"/>
    </location>
</feature>
<feature type="transmembrane region" description="Helical" evidence="5">
    <location>
        <begin position="280"/>
        <end position="299"/>
    </location>
</feature>
<dbReference type="Proteomes" id="UP000179164">
    <property type="component" value="Unassembled WGS sequence"/>
</dbReference>
<gene>
    <name evidence="7" type="ORF">A2898_00490</name>
</gene>
<keyword evidence="4 5" id="KW-0472">Membrane</keyword>
<feature type="domain" description="ABC transmembrane type-2" evidence="6">
    <location>
        <begin position="130"/>
        <end position="360"/>
    </location>
</feature>
<evidence type="ECO:0000313" key="7">
    <source>
        <dbReference type="EMBL" id="OGY82988.1"/>
    </source>
</evidence>
<evidence type="ECO:0000259" key="6">
    <source>
        <dbReference type="PROSITE" id="PS51012"/>
    </source>
</evidence>